<keyword evidence="7" id="KW-0812">Transmembrane</keyword>
<dbReference type="SUPFAM" id="SSF56436">
    <property type="entry name" value="C-type lectin-like"/>
    <property type="match status" value="1"/>
</dbReference>
<evidence type="ECO:0000256" key="2">
    <source>
        <dbReference type="ARBA" id="ARBA00022448"/>
    </source>
</evidence>
<evidence type="ECO:0000256" key="3">
    <source>
        <dbReference type="ARBA" id="ARBA00022617"/>
    </source>
</evidence>
<name>A0ABR7CKR8_9BACT</name>
<evidence type="ECO:0000256" key="1">
    <source>
        <dbReference type="ARBA" id="ARBA00004196"/>
    </source>
</evidence>
<keyword evidence="7" id="KW-1133">Transmembrane helix</keyword>
<evidence type="ECO:0000256" key="6">
    <source>
        <dbReference type="ARBA" id="ARBA00023004"/>
    </source>
</evidence>
<proteinExistence type="predicted"/>
<evidence type="ECO:0000256" key="4">
    <source>
        <dbReference type="ARBA" id="ARBA00022723"/>
    </source>
</evidence>
<evidence type="ECO:0000313" key="10">
    <source>
        <dbReference type="EMBL" id="MBC5616253.1"/>
    </source>
</evidence>
<dbReference type="InterPro" id="IPR016187">
    <property type="entry name" value="CTDL_fold"/>
</dbReference>
<keyword evidence="3" id="KW-0349">Heme</keyword>
<dbReference type="PANTHER" id="PTHR23150">
    <property type="entry name" value="SULFATASE MODIFYING FACTOR 1, 2"/>
    <property type="match status" value="1"/>
</dbReference>
<dbReference type="Gene3D" id="1.10.3820.10">
    <property type="entry name" value="Di-heme elbow motif domain"/>
    <property type="match status" value="1"/>
</dbReference>
<evidence type="ECO:0000256" key="7">
    <source>
        <dbReference type="SAM" id="Phobius"/>
    </source>
</evidence>
<dbReference type="PANTHER" id="PTHR23150:SF19">
    <property type="entry name" value="FORMYLGLYCINE-GENERATING ENZYME"/>
    <property type="match status" value="1"/>
</dbReference>
<comment type="subcellular location">
    <subcellularLocation>
        <location evidence="1">Cell envelope</location>
    </subcellularLocation>
</comment>
<evidence type="ECO:0000259" key="8">
    <source>
        <dbReference type="Pfam" id="PF03264"/>
    </source>
</evidence>
<dbReference type="InterPro" id="IPR005126">
    <property type="entry name" value="NapC/NirT_cyt_c_N"/>
</dbReference>
<feature type="domain" description="NapC/NirT cytochrome c N-terminal" evidence="8">
    <location>
        <begin position="20"/>
        <end position="185"/>
    </location>
</feature>
<dbReference type="InterPro" id="IPR036280">
    <property type="entry name" value="Multihaem_cyt_sf"/>
</dbReference>
<dbReference type="RefSeq" id="WP_118655503.1">
    <property type="nucleotide sequence ID" value="NZ_JACOOK010000002.1"/>
</dbReference>
<dbReference type="Pfam" id="PF03781">
    <property type="entry name" value="FGE-sulfatase"/>
    <property type="match status" value="1"/>
</dbReference>
<reference evidence="10 11" key="1">
    <citation type="submission" date="2020-08" db="EMBL/GenBank/DDBJ databases">
        <title>Genome public.</title>
        <authorList>
            <person name="Liu C."/>
            <person name="Sun Q."/>
        </authorList>
    </citation>
    <scope>NUCLEOTIDE SEQUENCE [LARGE SCALE GENOMIC DNA]</scope>
    <source>
        <strain evidence="10 11">New-7</strain>
    </source>
</reference>
<evidence type="ECO:0000313" key="11">
    <source>
        <dbReference type="Proteomes" id="UP000636891"/>
    </source>
</evidence>
<keyword evidence="6" id="KW-0408">Iron</keyword>
<dbReference type="InterPro" id="IPR051043">
    <property type="entry name" value="Sulfatase_Mod_Factor_Kinase"/>
</dbReference>
<evidence type="ECO:0000256" key="5">
    <source>
        <dbReference type="ARBA" id="ARBA00022982"/>
    </source>
</evidence>
<feature type="domain" description="Sulfatase-modifying factor enzyme-like" evidence="9">
    <location>
        <begin position="230"/>
        <end position="486"/>
    </location>
</feature>
<protein>
    <submittedName>
        <fullName evidence="10">SUMF1/EgtB/PvdO family nonheme iron enzyme</fullName>
    </submittedName>
</protein>
<dbReference type="SUPFAM" id="SSF48695">
    <property type="entry name" value="Multiheme cytochromes"/>
    <property type="match status" value="1"/>
</dbReference>
<keyword evidence="4" id="KW-0479">Metal-binding</keyword>
<dbReference type="Gene3D" id="3.90.1580.10">
    <property type="entry name" value="paralog of FGE (formylglycine-generating enzyme)"/>
    <property type="match status" value="1"/>
</dbReference>
<dbReference type="Proteomes" id="UP000636891">
    <property type="component" value="Unassembled WGS sequence"/>
</dbReference>
<accession>A0ABR7CKR8</accession>
<sequence>MSGKSEKKEHQKKIIGLSRKGLILTVIAAVAVGASITIGLNRVYMQSSTDESCQSCHVHPQADKSWKLSSHHNSKSGVVTGCAECHLPPKGSFKHFTAKARTGLKDLWAYWTKDSSEFDWESKKELDHAVTIVYNESCKECHQQLFPSRLSQEGITAHLYYEENEKKLDLQCISCHLDVGHYDPNYTHAKMQGIPQPEAKKGEPFTEAATVTAFENFTETIPGTTVSFDMKAIPGGTFAMGSPDDEPFRRDDEGPVKKVTVSPFFIGETEVTWDQYWAFYAETMSEGRTPPEKVYANNSNPEVDAISGPTPPFGIPDQGWGSGNRPAITMTHYAAETFCQWLSKKTGKKYRLPTEAEWEYATRGGTETPYFFAGDPKKLSDQGFWRKFFDADTTNINRYVVYTKNSKNKTQEPSFVQANPFGLKNTLGNVMEYCSDWYAEDAYAKMPDGVVDPKGPASGKEHVVRGGQFSDDAADLRSAARGHTEHDKWLKTDPQNPKSIWWYSDIRSIGFRVVCEPAEGQQP</sequence>
<gene>
    <name evidence="10" type="ORF">H8S08_04355</name>
</gene>
<keyword evidence="5" id="KW-0249">Electron transport</keyword>
<dbReference type="InterPro" id="IPR005532">
    <property type="entry name" value="SUMF_dom"/>
</dbReference>
<dbReference type="InterPro" id="IPR042095">
    <property type="entry name" value="SUMF_sf"/>
</dbReference>
<dbReference type="EMBL" id="JACOOK010000002">
    <property type="protein sequence ID" value="MBC5616253.1"/>
    <property type="molecule type" value="Genomic_DNA"/>
</dbReference>
<evidence type="ECO:0000259" key="9">
    <source>
        <dbReference type="Pfam" id="PF03781"/>
    </source>
</evidence>
<dbReference type="Pfam" id="PF03264">
    <property type="entry name" value="Cytochrom_NNT"/>
    <property type="match status" value="1"/>
</dbReference>
<organism evidence="10 11">
    <name type="scientific">Alistipes hominis</name>
    <dbReference type="NCBI Taxonomy" id="2763015"/>
    <lineage>
        <taxon>Bacteria</taxon>
        <taxon>Pseudomonadati</taxon>
        <taxon>Bacteroidota</taxon>
        <taxon>Bacteroidia</taxon>
        <taxon>Bacteroidales</taxon>
        <taxon>Rikenellaceae</taxon>
        <taxon>Alistipes</taxon>
    </lineage>
</organism>
<keyword evidence="11" id="KW-1185">Reference proteome</keyword>
<dbReference type="InterPro" id="IPR038266">
    <property type="entry name" value="NapC/NirT_cytc_sf"/>
</dbReference>
<feature type="transmembrane region" description="Helical" evidence="7">
    <location>
        <begin position="21"/>
        <end position="44"/>
    </location>
</feature>
<keyword evidence="2" id="KW-0813">Transport</keyword>
<comment type="caution">
    <text evidence="10">The sequence shown here is derived from an EMBL/GenBank/DDBJ whole genome shotgun (WGS) entry which is preliminary data.</text>
</comment>
<keyword evidence="7" id="KW-0472">Membrane</keyword>